<organism evidence="2 3">
    <name type="scientific">Rubus argutus</name>
    <name type="common">Southern blackberry</name>
    <dbReference type="NCBI Taxonomy" id="59490"/>
    <lineage>
        <taxon>Eukaryota</taxon>
        <taxon>Viridiplantae</taxon>
        <taxon>Streptophyta</taxon>
        <taxon>Embryophyta</taxon>
        <taxon>Tracheophyta</taxon>
        <taxon>Spermatophyta</taxon>
        <taxon>Magnoliopsida</taxon>
        <taxon>eudicotyledons</taxon>
        <taxon>Gunneridae</taxon>
        <taxon>Pentapetalae</taxon>
        <taxon>rosids</taxon>
        <taxon>fabids</taxon>
        <taxon>Rosales</taxon>
        <taxon>Rosaceae</taxon>
        <taxon>Rosoideae</taxon>
        <taxon>Rosoideae incertae sedis</taxon>
        <taxon>Rubus</taxon>
    </lineage>
</organism>
<gene>
    <name evidence="2" type="ORF">M0R45_030506</name>
</gene>
<protein>
    <submittedName>
        <fullName evidence="2">Uncharacterized protein</fullName>
    </submittedName>
</protein>
<evidence type="ECO:0000313" key="2">
    <source>
        <dbReference type="EMBL" id="KAK9922024.1"/>
    </source>
</evidence>
<feature type="region of interest" description="Disordered" evidence="1">
    <location>
        <begin position="1"/>
        <end position="32"/>
    </location>
</feature>
<evidence type="ECO:0000313" key="3">
    <source>
        <dbReference type="Proteomes" id="UP001457282"/>
    </source>
</evidence>
<name>A0AAW1WDG9_RUBAR</name>
<comment type="caution">
    <text evidence="2">The sequence shown here is derived from an EMBL/GenBank/DDBJ whole genome shotgun (WGS) entry which is preliminary data.</text>
</comment>
<reference evidence="2 3" key="1">
    <citation type="journal article" date="2023" name="G3 (Bethesda)">
        <title>A chromosome-length genome assembly and annotation of blackberry (Rubus argutus, cv. 'Hillquist').</title>
        <authorList>
            <person name="Bruna T."/>
            <person name="Aryal R."/>
            <person name="Dudchenko O."/>
            <person name="Sargent D.J."/>
            <person name="Mead D."/>
            <person name="Buti M."/>
            <person name="Cavallini A."/>
            <person name="Hytonen T."/>
            <person name="Andres J."/>
            <person name="Pham M."/>
            <person name="Weisz D."/>
            <person name="Mascagni F."/>
            <person name="Usai G."/>
            <person name="Natali L."/>
            <person name="Bassil N."/>
            <person name="Fernandez G.E."/>
            <person name="Lomsadze A."/>
            <person name="Armour M."/>
            <person name="Olukolu B."/>
            <person name="Poorten T."/>
            <person name="Britton C."/>
            <person name="Davik J."/>
            <person name="Ashrafi H."/>
            <person name="Aiden E.L."/>
            <person name="Borodovsky M."/>
            <person name="Worthington M."/>
        </authorList>
    </citation>
    <scope>NUCLEOTIDE SEQUENCE [LARGE SCALE GENOMIC DNA]</scope>
    <source>
        <strain evidence="2">PI 553951</strain>
    </source>
</reference>
<dbReference type="EMBL" id="JBEDUW010000006">
    <property type="protein sequence ID" value="KAK9922024.1"/>
    <property type="molecule type" value="Genomic_DNA"/>
</dbReference>
<proteinExistence type="predicted"/>
<feature type="compositionally biased region" description="Pro residues" evidence="1">
    <location>
        <begin position="147"/>
        <end position="160"/>
    </location>
</feature>
<accession>A0AAW1WDG9</accession>
<dbReference type="AlphaFoldDB" id="A0AAW1WDG9"/>
<evidence type="ECO:0000256" key="1">
    <source>
        <dbReference type="SAM" id="MobiDB-lite"/>
    </source>
</evidence>
<feature type="region of interest" description="Disordered" evidence="1">
    <location>
        <begin position="139"/>
        <end position="168"/>
    </location>
</feature>
<keyword evidence="3" id="KW-1185">Reference proteome</keyword>
<sequence>MSLLPTSMNPLCLRSPSPQTPKPLPQSNLRPHHHRPIRTLTTLFALTLVAAPIISISNHGIIIINSSVHTLTASPMLVLSPSSSPETAPIQLFWAQRTQTQQRLSFSKDTHVLHLSTIPLHFPTSQDHHSLPCPYSTMSSLHRTDAPPVPHLTSTPPPITVPQNPASA</sequence>
<dbReference type="Proteomes" id="UP001457282">
    <property type="component" value="Unassembled WGS sequence"/>
</dbReference>